<evidence type="ECO:0000256" key="1">
    <source>
        <dbReference type="SAM" id="Phobius"/>
    </source>
</evidence>
<sequence length="103" mass="12610">MKIEEKYIKHQRNWRLLFATISTLLFLRVQYLRGEFPVPDEYSLLMKIFVYFIVCPLFIIIAWFSDNKYIYNDISSGFKHPISYQAYLRIGFLFLFSLWFFLL</sequence>
<evidence type="ECO:0000313" key="2">
    <source>
        <dbReference type="EMBL" id="CUV65144.1"/>
    </source>
</evidence>
<keyword evidence="1" id="KW-0472">Membrane</keyword>
<protein>
    <submittedName>
        <fullName evidence="2">Uncharacterized protein</fullName>
    </submittedName>
</protein>
<reference evidence="2" key="1">
    <citation type="submission" date="2015-11" db="EMBL/GenBank/DDBJ databases">
        <authorList>
            <person name="Zhang Y."/>
            <person name="Guo Z."/>
        </authorList>
    </citation>
    <scope>NUCLEOTIDE SEQUENCE</scope>
    <source>
        <strain evidence="2">BN30871</strain>
    </source>
</reference>
<gene>
    <name evidence="2" type="ORF">BN3087_200005</name>
</gene>
<dbReference type="EMBL" id="FAXN01000019">
    <property type="protein sequence ID" value="CUV65144.1"/>
    <property type="molecule type" value="Genomic_DNA"/>
</dbReference>
<feature type="transmembrane region" description="Helical" evidence="1">
    <location>
        <begin position="44"/>
        <end position="65"/>
    </location>
</feature>
<dbReference type="AlphaFoldDB" id="A0A0S4XMF1"/>
<keyword evidence="1" id="KW-1133">Transmembrane helix</keyword>
<name>A0A0S4XMF1_9BACT</name>
<proteinExistence type="predicted"/>
<accession>A0A0S4XMF1</accession>
<feature type="transmembrane region" description="Helical" evidence="1">
    <location>
        <begin position="86"/>
        <end position="102"/>
    </location>
</feature>
<keyword evidence="1" id="KW-0812">Transmembrane</keyword>
<organism evidence="2">
    <name type="scientific">Sulfurovum sp. enrichment culture clone C5</name>
    <dbReference type="NCBI Taxonomy" id="497650"/>
    <lineage>
        <taxon>Bacteria</taxon>
        <taxon>Pseudomonadati</taxon>
        <taxon>Campylobacterota</taxon>
        <taxon>Epsilonproteobacteria</taxon>
        <taxon>Campylobacterales</taxon>
        <taxon>Sulfurovaceae</taxon>
        <taxon>Sulfurovum</taxon>
        <taxon>environmental samples</taxon>
    </lineage>
</organism>